<accession>X8IZU0</accession>
<evidence type="ECO:0000313" key="2">
    <source>
        <dbReference type="EMBL" id="EUC55202.1"/>
    </source>
</evidence>
<reference evidence="3" key="1">
    <citation type="journal article" date="2014" name="Genome Announc.">
        <title>Draft genome sequence of the plant-pathogenic soil fungus Rhizoctonia solani anastomosis group 3 strain Rhs1AP.</title>
        <authorList>
            <person name="Cubeta M.A."/>
            <person name="Thomas E."/>
            <person name="Dean R.A."/>
            <person name="Jabaji S."/>
            <person name="Neate S.M."/>
            <person name="Tavantzis S."/>
            <person name="Toda T."/>
            <person name="Vilgalys R."/>
            <person name="Bharathan N."/>
            <person name="Fedorova-Abrams N."/>
            <person name="Pakala S.B."/>
            <person name="Pakala S.M."/>
            <person name="Zafar N."/>
            <person name="Joardar V."/>
            <person name="Losada L."/>
            <person name="Nierman W.C."/>
        </authorList>
    </citation>
    <scope>NUCLEOTIDE SEQUENCE [LARGE SCALE GENOMIC DNA]</scope>
    <source>
        <strain evidence="3">AG-3</strain>
    </source>
</reference>
<name>X8IZU0_9AGAM</name>
<dbReference type="Proteomes" id="UP000030108">
    <property type="component" value="Unassembled WGS sequence"/>
</dbReference>
<organism evidence="2 3">
    <name type="scientific">Rhizoctonia solani AG-3 Rhs1AP</name>
    <dbReference type="NCBI Taxonomy" id="1086054"/>
    <lineage>
        <taxon>Eukaryota</taxon>
        <taxon>Fungi</taxon>
        <taxon>Dikarya</taxon>
        <taxon>Basidiomycota</taxon>
        <taxon>Agaricomycotina</taxon>
        <taxon>Agaricomycetes</taxon>
        <taxon>Cantharellales</taxon>
        <taxon>Ceratobasidiaceae</taxon>
        <taxon>Rhizoctonia</taxon>
    </lineage>
</organism>
<feature type="non-terminal residue" evidence="2">
    <location>
        <position position="82"/>
    </location>
</feature>
<proteinExistence type="predicted"/>
<feature type="compositionally biased region" description="Pro residues" evidence="1">
    <location>
        <begin position="36"/>
        <end position="45"/>
    </location>
</feature>
<sequence>MHTQDSSTYVPADEYTEEGSEDYTQEDDTYTLRSRTPPPIPPKSPRTPCSARTPTTLKRAMTPADPKTPNPSAEDKFADWQY</sequence>
<gene>
    <name evidence="2" type="ORF">RSOL_100040</name>
</gene>
<protein>
    <submittedName>
        <fullName evidence="2">Uncharacterized protein</fullName>
    </submittedName>
</protein>
<feature type="compositionally biased region" description="Basic and acidic residues" evidence="1">
    <location>
        <begin position="73"/>
        <end position="82"/>
    </location>
</feature>
<feature type="region of interest" description="Disordered" evidence="1">
    <location>
        <begin position="1"/>
        <end position="82"/>
    </location>
</feature>
<comment type="caution">
    <text evidence="2">The sequence shown here is derived from an EMBL/GenBank/DDBJ whole genome shotgun (WGS) entry which is preliminary data.</text>
</comment>
<dbReference type="AlphaFoldDB" id="X8IZU0"/>
<dbReference type="EMBL" id="JATN01000322">
    <property type="protein sequence ID" value="EUC55202.1"/>
    <property type="molecule type" value="Genomic_DNA"/>
</dbReference>
<evidence type="ECO:0000256" key="1">
    <source>
        <dbReference type="SAM" id="MobiDB-lite"/>
    </source>
</evidence>
<evidence type="ECO:0000313" key="3">
    <source>
        <dbReference type="Proteomes" id="UP000030108"/>
    </source>
</evidence>
<feature type="compositionally biased region" description="Acidic residues" evidence="1">
    <location>
        <begin position="14"/>
        <end position="29"/>
    </location>
</feature>